<evidence type="ECO:0000256" key="1">
    <source>
        <dbReference type="ARBA" id="ARBA00000085"/>
    </source>
</evidence>
<evidence type="ECO:0000256" key="3">
    <source>
        <dbReference type="ARBA" id="ARBA00022553"/>
    </source>
</evidence>
<dbReference type="PROSITE" id="PS50109">
    <property type="entry name" value="HIS_KIN"/>
    <property type="match status" value="1"/>
</dbReference>
<feature type="domain" description="Histidine kinase" evidence="9">
    <location>
        <begin position="298"/>
        <end position="491"/>
    </location>
</feature>
<dbReference type="AlphaFoldDB" id="A0A2A2G902"/>
<organism evidence="10 11">
    <name type="scientific">Fodinibius salipaludis</name>
    <dbReference type="NCBI Taxonomy" id="2032627"/>
    <lineage>
        <taxon>Bacteria</taxon>
        <taxon>Pseudomonadati</taxon>
        <taxon>Balneolota</taxon>
        <taxon>Balneolia</taxon>
        <taxon>Balneolales</taxon>
        <taxon>Balneolaceae</taxon>
        <taxon>Fodinibius</taxon>
    </lineage>
</organism>
<accession>A0A2A2G902</accession>
<comment type="caution">
    <text evidence="10">The sequence shown here is derived from an EMBL/GenBank/DDBJ whole genome shotgun (WGS) entry which is preliminary data.</text>
</comment>
<keyword evidence="4" id="KW-0808">Transferase</keyword>
<keyword evidence="11" id="KW-1185">Reference proteome</keyword>
<reference evidence="10 11" key="1">
    <citation type="submission" date="2017-08" db="EMBL/GenBank/DDBJ databases">
        <title>Aliifodinibius alkalisoli sp. nov., isolated from saline alkaline soil.</title>
        <authorList>
            <person name="Liu D."/>
            <person name="Zhang G."/>
        </authorList>
    </citation>
    <scope>NUCLEOTIDE SEQUENCE [LARGE SCALE GENOMIC DNA]</scope>
    <source>
        <strain evidence="10 11">WN023</strain>
    </source>
</reference>
<evidence type="ECO:0000256" key="4">
    <source>
        <dbReference type="ARBA" id="ARBA00022679"/>
    </source>
</evidence>
<evidence type="ECO:0000256" key="7">
    <source>
        <dbReference type="ARBA" id="ARBA00022840"/>
    </source>
</evidence>
<dbReference type="EC" id="2.7.13.3" evidence="2"/>
<dbReference type="InterPro" id="IPR011495">
    <property type="entry name" value="Sig_transdc_His_kin_sub2_dim/P"/>
</dbReference>
<dbReference type="GO" id="GO:0005524">
    <property type="term" value="F:ATP binding"/>
    <property type="evidence" value="ECO:0007669"/>
    <property type="project" value="UniProtKB-KW"/>
</dbReference>
<evidence type="ECO:0000313" key="11">
    <source>
        <dbReference type="Proteomes" id="UP000218831"/>
    </source>
</evidence>
<dbReference type="InterPro" id="IPR005467">
    <property type="entry name" value="His_kinase_dom"/>
</dbReference>
<dbReference type="InterPro" id="IPR003594">
    <property type="entry name" value="HATPase_dom"/>
</dbReference>
<dbReference type="Pfam" id="PF02518">
    <property type="entry name" value="HATPase_c"/>
    <property type="match status" value="1"/>
</dbReference>
<sequence length="491" mass="54786">MKKSGWQNPPPGRGLCVVFFLFLFLSPIEYCFGQVSKDSLWSFSKIRTDTNADNELDYLGEEVTITGIANISTGLFHEHYLQASIQNDSAGMSIFAMEIDNPFQSGDSLVVKGKIQRYNGLSEVSVDSYRVVNNNSKEPAPKSLNKAMANPSKYLGMLVEGEGSIIEKGSTFNGKYLRISSGELASGTIMVYVSNFHYLFDQFNFDVLSTGDKISVKGIISENNPKFPEERTYQLLLRTPEDLKYADFPKYYMFLIIGGLVLVTAIVVGWVLVLRKRVDSKTGEIQESLKEKEILLQEIHHRVKNSLAIVSGLIELQLDSTDSDEAKNVLQDSQTRIRSMALIHEKLYQTKSLSDIALDTYIRELVEAIHGTFTEYDDTVDLKFKLDEIELDIDRVIPCGLLINELVVNAFKHAFKKDKKGVLEVGLFKENGNIRLSVADNGPGLPDGFDLSSEDNLGSLLIDTFAAQLNAEIDIKNAGEGAKFTFVFSKN</sequence>
<evidence type="ECO:0000313" key="10">
    <source>
        <dbReference type="EMBL" id="PAU93484.1"/>
    </source>
</evidence>
<dbReference type="Pfam" id="PF07568">
    <property type="entry name" value="HisKA_2"/>
    <property type="match status" value="1"/>
</dbReference>
<dbReference type="Gene3D" id="3.30.565.10">
    <property type="entry name" value="Histidine kinase-like ATPase, C-terminal domain"/>
    <property type="match status" value="1"/>
</dbReference>
<dbReference type="PANTHER" id="PTHR41523">
    <property type="entry name" value="TWO-COMPONENT SYSTEM SENSOR PROTEIN"/>
    <property type="match status" value="1"/>
</dbReference>
<dbReference type="EMBL" id="NSKE01000008">
    <property type="protein sequence ID" value="PAU93484.1"/>
    <property type="molecule type" value="Genomic_DNA"/>
</dbReference>
<evidence type="ECO:0000256" key="5">
    <source>
        <dbReference type="ARBA" id="ARBA00022741"/>
    </source>
</evidence>
<evidence type="ECO:0000256" key="8">
    <source>
        <dbReference type="SAM" id="Phobius"/>
    </source>
</evidence>
<gene>
    <name evidence="10" type="ORF">CK503_12190</name>
</gene>
<keyword evidence="6" id="KW-0418">Kinase</keyword>
<comment type="catalytic activity">
    <reaction evidence="1">
        <text>ATP + protein L-histidine = ADP + protein N-phospho-L-histidine.</text>
        <dbReference type="EC" id="2.7.13.3"/>
    </reaction>
</comment>
<feature type="transmembrane region" description="Helical" evidence="8">
    <location>
        <begin position="251"/>
        <end position="273"/>
    </location>
</feature>
<evidence type="ECO:0000259" key="9">
    <source>
        <dbReference type="PROSITE" id="PS50109"/>
    </source>
</evidence>
<dbReference type="OrthoDB" id="1523170at2"/>
<protein>
    <recommendedName>
        <fullName evidence="2">histidine kinase</fullName>
        <ecNumber evidence="2">2.7.13.3</ecNumber>
    </recommendedName>
</protein>
<keyword evidence="3" id="KW-0597">Phosphoprotein</keyword>
<dbReference type="Gene3D" id="3.30.450.20">
    <property type="entry name" value="PAS domain"/>
    <property type="match status" value="1"/>
</dbReference>
<keyword evidence="5" id="KW-0547">Nucleotide-binding</keyword>
<proteinExistence type="predicted"/>
<keyword evidence="8" id="KW-0472">Membrane</keyword>
<dbReference type="InterPro" id="IPR036890">
    <property type="entry name" value="HATPase_C_sf"/>
</dbReference>
<evidence type="ECO:0000256" key="2">
    <source>
        <dbReference type="ARBA" id="ARBA00012438"/>
    </source>
</evidence>
<dbReference type="RefSeq" id="WP_095607096.1">
    <property type="nucleotide sequence ID" value="NZ_NSKE01000008.1"/>
</dbReference>
<dbReference type="GO" id="GO:0004673">
    <property type="term" value="F:protein histidine kinase activity"/>
    <property type="evidence" value="ECO:0007669"/>
    <property type="project" value="UniProtKB-EC"/>
</dbReference>
<dbReference type="Proteomes" id="UP000218831">
    <property type="component" value="Unassembled WGS sequence"/>
</dbReference>
<evidence type="ECO:0000256" key="6">
    <source>
        <dbReference type="ARBA" id="ARBA00022777"/>
    </source>
</evidence>
<keyword evidence="8" id="KW-0812">Transmembrane</keyword>
<dbReference type="SUPFAM" id="SSF55874">
    <property type="entry name" value="ATPase domain of HSP90 chaperone/DNA topoisomerase II/histidine kinase"/>
    <property type="match status" value="1"/>
</dbReference>
<dbReference type="PANTHER" id="PTHR41523:SF8">
    <property type="entry name" value="ETHYLENE RESPONSE SENSOR PROTEIN"/>
    <property type="match status" value="1"/>
</dbReference>
<keyword evidence="7" id="KW-0067">ATP-binding</keyword>
<name>A0A2A2G902_9BACT</name>
<keyword evidence="8" id="KW-1133">Transmembrane helix</keyword>